<name>A0A9N9LQK0_9HELO</name>
<keyword evidence="4" id="KW-1185">Reference proteome</keyword>
<evidence type="ECO:0000259" key="2">
    <source>
        <dbReference type="PROSITE" id="PS50181"/>
    </source>
</evidence>
<dbReference type="PROSITE" id="PS50181">
    <property type="entry name" value="FBOX"/>
    <property type="match status" value="1"/>
</dbReference>
<dbReference type="InterPro" id="IPR036047">
    <property type="entry name" value="F-box-like_dom_sf"/>
</dbReference>
<dbReference type="InterPro" id="IPR001810">
    <property type="entry name" value="F-box_dom"/>
</dbReference>
<evidence type="ECO:0000256" key="1">
    <source>
        <dbReference type="SAM" id="MobiDB-lite"/>
    </source>
</evidence>
<proteinExistence type="predicted"/>
<dbReference type="SUPFAM" id="SSF81383">
    <property type="entry name" value="F-box domain"/>
    <property type="match status" value="1"/>
</dbReference>
<evidence type="ECO:0000313" key="4">
    <source>
        <dbReference type="Proteomes" id="UP000701801"/>
    </source>
</evidence>
<protein>
    <recommendedName>
        <fullName evidence="2">F-box domain-containing protein</fullName>
    </recommendedName>
</protein>
<comment type="caution">
    <text evidence="3">The sequence shown here is derived from an EMBL/GenBank/DDBJ whole genome shotgun (WGS) entry which is preliminary data.</text>
</comment>
<dbReference type="Pfam" id="PF00646">
    <property type="entry name" value="F-box"/>
    <property type="match status" value="1"/>
</dbReference>
<evidence type="ECO:0000313" key="3">
    <source>
        <dbReference type="EMBL" id="CAG8977562.1"/>
    </source>
</evidence>
<gene>
    <name evidence="3" type="ORF">HYALB_00013001</name>
</gene>
<dbReference type="CDD" id="cd09917">
    <property type="entry name" value="F-box_SF"/>
    <property type="match status" value="1"/>
</dbReference>
<dbReference type="AlphaFoldDB" id="A0A9N9LQK0"/>
<dbReference type="EMBL" id="CAJVRM010000224">
    <property type="protein sequence ID" value="CAG8977562.1"/>
    <property type="molecule type" value="Genomic_DNA"/>
</dbReference>
<reference evidence="3" key="1">
    <citation type="submission" date="2021-07" db="EMBL/GenBank/DDBJ databases">
        <authorList>
            <person name="Durling M."/>
        </authorList>
    </citation>
    <scope>NUCLEOTIDE SEQUENCE</scope>
</reference>
<sequence>MSQIPSLPPATHESPTLTNSLKEPVNLATLPAEVLRMVYSHLNPAHACLLSLTCPRLRSISKLQPAIARKETARLERRFHQNRAQVLGLSNENSSILHCPRYQTTSILHCVRCQRIISNEGDWIEALHSIWA</sequence>
<organism evidence="3 4">
    <name type="scientific">Hymenoscyphus albidus</name>
    <dbReference type="NCBI Taxonomy" id="595503"/>
    <lineage>
        <taxon>Eukaryota</taxon>
        <taxon>Fungi</taxon>
        <taxon>Dikarya</taxon>
        <taxon>Ascomycota</taxon>
        <taxon>Pezizomycotina</taxon>
        <taxon>Leotiomycetes</taxon>
        <taxon>Helotiales</taxon>
        <taxon>Helotiaceae</taxon>
        <taxon>Hymenoscyphus</taxon>
    </lineage>
</organism>
<feature type="region of interest" description="Disordered" evidence="1">
    <location>
        <begin position="1"/>
        <end position="20"/>
    </location>
</feature>
<feature type="domain" description="F-box" evidence="2">
    <location>
        <begin position="24"/>
        <end position="60"/>
    </location>
</feature>
<accession>A0A9N9LQK0</accession>
<dbReference type="Proteomes" id="UP000701801">
    <property type="component" value="Unassembled WGS sequence"/>
</dbReference>